<protein>
    <submittedName>
        <fullName evidence="2">Bacitracin transport system permease protein</fullName>
    </submittedName>
</protein>
<evidence type="ECO:0000256" key="1">
    <source>
        <dbReference type="SAM" id="Phobius"/>
    </source>
</evidence>
<keyword evidence="1" id="KW-1133">Transmembrane helix</keyword>
<accession>A0A1M4YD49</accession>
<evidence type="ECO:0000313" key="2">
    <source>
        <dbReference type="EMBL" id="SHF03667.1"/>
    </source>
</evidence>
<keyword evidence="1" id="KW-0472">Membrane</keyword>
<organism evidence="2 3">
    <name type="scientific">Seinonella peptonophila</name>
    <dbReference type="NCBI Taxonomy" id="112248"/>
    <lineage>
        <taxon>Bacteria</taxon>
        <taxon>Bacillati</taxon>
        <taxon>Bacillota</taxon>
        <taxon>Bacilli</taxon>
        <taxon>Bacillales</taxon>
        <taxon>Thermoactinomycetaceae</taxon>
        <taxon>Seinonella</taxon>
    </lineage>
</organism>
<name>A0A1M4YD49_9BACL</name>
<keyword evidence="3" id="KW-1185">Reference proteome</keyword>
<keyword evidence="1" id="KW-0812">Transmembrane</keyword>
<gene>
    <name evidence="2" type="ORF">SAMN05444392_106172</name>
</gene>
<dbReference type="EMBL" id="FQVL01000006">
    <property type="protein sequence ID" value="SHF03667.1"/>
    <property type="molecule type" value="Genomic_DNA"/>
</dbReference>
<dbReference type="Proteomes" id="UP000184476">
    <property type="component" value="Unassembled WGS sequence"/>
</dbReference>
<feature type="transmembrane region" description="Helical" evidence="1">
    <location>
        <begin position="18"/>
        <end position="39"/>
    </location>
</feature>
<evidence type="ECO:0000313" key="3">
    <source>
        <dbReference type="Proteomes" id="UP000184476"/>
    </source>
</evidence>
<sequence length="244" mass="27933">MVDLIYTELLKLKRANMVLVSLLGASAAPVIMFIAFLNMKSQKPDTEITFSVSFYNTNLNILMLLGVLLYGIITTYLFNREHEENTLKNLLTLPISRFKFMLSKMITLYLWIMLLTFFSWMLTLLLGLMGQFEGLSMEVLTNTMQQYLFGATLMLLMSTPTILVVFLTKSYVPTIIFNAVITLSNITLADSKYRVLFPWSAVHTIVSHSFVDDYAPILSYLSILIVSSISFVLATLYFYRLEIR</sequence>
<dbReference type="PANTHER" id="PTHR37305:SF1">
    <property type="entry name" value="MEMBRANE PROTEIN"/>
    <property type="match status" value="1"/>
</dbReference>
<dbReference type="PANTHER" id="PTHR37305">
    <property type="entry name" value="INTEGRAL MEMBRANE PROTEIN-RELATED"/>
    <property type="match status" value="1"/>
</dbReference>
<dbReference type="OrthoDB" id="4336274at2"/>
<feature type="transmembrane region" description="Helical" evidence="1">
    <location>
        <begin position="175"/>
        <end position="197"/>
    </location>
</feature>
<feature type="transmembrane region" description="Helical" evidence="1">
    <location>
        <begin position="106"/>
        <end position="127"/>
    </location>
</feature>
<dbReference type="AlphaFoldDB" id="A0A1M4YD49"/>
<dbReference type="Pfam" id="PF12730">
    <property type="entry name" value="ABC2_membrane_4"/>
    <property type="match status" value="1"/>
</dbReference>
<reference evidence="2 3" key="1">
    <citation type="submission" date="2016-11" db="EMBL/GenBank/DDBJ databases">
        <authorList>
            <person name="Jaros S."/>
            <person name="Januszkiewicz K."/>
            <person name="Wedrychowicz H."/>
        </authorList>
    </citation>
    <scope>NUCLEOTIDE SEQUENCE [LARGE SCALE GENOMIC DNA]</scope>
    <source>
        <strain evidence="2 3">DSM 44666</strain>
    </source>
</reference>
<proteinExistence type="predicted"/>
<dbReference type="STRING" id="112248.SAMN05444392_106172"/>
<feature type="transmembrane region" description="Helical" evidence="1">
    <location>
        <begin position="59"/>
        <end position="78"/>
    </location>
</feature>
<feature type="transmembrane region" description="Helical" evidence="1">
    <location>
        <begin position="147"/>
        <end position="168"/>
    </location>
</feature>
<feature type="transmembrane region" description="Helical" evidence="1">
    <location>
        <begin position="217"/>
        <end position="239"/>
    </location>
</feature>